<protein>
    <recommendedName>
        <fullName evidence="5">Succinate dehydrogenase cytochrome b556 subunit</fullName>
    </recommendedName>
</protein>
<dbReference type="NCBIfam" id="TIGR02970">
    <property type="entry name" value="succ_dehyd_cytB"/>
    <property type="match status" value="1"/>
</dbReference>
<feature type="transmembrane region" description="Helical" evidence="13">
    <location>
        <begin position="84"/>
        <end position="105"/>
    </location>
</feature>
<feature type="transmembrane region" description="Helical" evidence="13">
    <location>
        <begin position="47"/>
        <end position="72"/>
    </location>
</feature>
<dbReference type="CDD" id="cd03499">
    <property type="entry name" value="SQR_TypeC_SdhC"/>
    <property type="match status" value="1"/>
</dbReference>
<reference evidence="14 15" key="1">
    <citation type="submission" date="2018-06" db="EMBL/GenBank/DDBJ databases">
        <authorList>
            <consortium name="Pathogen Informatics"/>
            <person name="Doyle S."/>
        </authorList>
    </citation>
    <scope>NUCLEOTIDE SEQUENCE [LARGE SCALE GENOMIC DNA]</scope>
    <source>
        <strain evidence="14 15">NCTC11166</strain>
    </source>
</reference>
<dbReference type="InterPro" id="IPR034804">
    <property type="entry name" value="SQR/QFR_C/D"/>
</dbReference>
<evidence type="ECO:0000256" key="8">
    <source>
        <dbReference type="ARBA" id="ARBA00022723"/>
    </source>
</evidence>
<feature type="transmembrane region" description="Helical" evidence="13">
    <location>
        <begin position="126"/>
        <end position="148"/>
    </location>
</feature>
<dbReference type="GO" id="GO:0016020">
    <property type="term" value="C:membrane"/>
    <property type="evidence" value="ECO:0007669"/>
    <property type="project" value="UniProtKB-SubCell"/>
</dbReference>
<accession>A0A2X1CLB3</accession>
<keyword evidence="8" id="KW-0479">Metal-binding</keyword>
<comment type="function">
    <text evidence="2">Membrane-anchoring subunit of succinate dehydrogenase (SDH).</text>
</comment>
<evidence type="ECO:0000256" key="2">
    <source>
        <dbReference type="ARBA" id="ARBA00004050"/>
    </source>
</evidence>
<evidence type="ECO:0000256" key="13">
    <source>
        <dbReference type="SAM" id="Phobius"/>
    </source>
</evidence>
<dbReference type="PANTHER" id="PTHR10978">
    <property type="entry name" value="SUCCINATE DEHYDROGENASE CYTOCHROME B560 SUBUNIT"/>
    <property type="match status" value="1"/>
</dbReference>
<evidence type="ECO:0000256" key="4">
    <source>
        <dbReference type="ARBA" id="ARBA00007244"/>
    </source>
</evidence>
<evidence type="ECO:0000256" key="1">
    <source>
        <dbReference type="ARBA" id="ARBA00001971"/>
    </source>
</evidence>
<evidence type="ECO:0000313" key="15">
    <source>
        <dbReference type="Proteomes" id="UP000251186"/>
    </source>
</evidence>
<keyword evidence="7 13" id="KW-0812">Transmembrane</keyword>
<dbReference type="Gene3D" id="1.20.1300.10">
    <property type="entry name" value="Fumarate reductase/succinate dehydrogenase, transmembrane subunit"/>
    <property type="match status" value="1"/>
</dbReference>
<keyword evidence="6" id="KW-0349">Heme</keyword>
<dbReference type="AlphaFoldDB" id="A0A2X1CLB3"/>
<dbReference type="GO" id="GO:0006099">
    <property type="term" value="P:tricarboxylic acid cycle"/>
    <property type="evidence" value="ECO:0007669"/>
    <property type="project" value="InterPro"/>
</dbReference>
<dbReference type="RefSeq" id="WP_181669189.1">
    <property type="nucleotide sequence ID" value="NZ_UAQP01000014.1"/>
</dbReference>
<keyword evidence="9 13" id="KW-1133">Transmembrane helix</keyword>
<evidence type="ECO:0000256" key="6">
    <source>
        <dbReference type="ARBA" id="ARBA00022617"/>
    </source>
</evidence>
<dbReference type="GO" id="GO:0046872">
    <property type="term" value="F:metal ion binding"/>
    <property type="evidence" value="ECO:0007669"/>
    <property type="project" value="UniProtKB-KW"/>
</dbReference>
<evidence type="ECO:0000256" key="11">
    <source>
        <dbReference type="ARBA" id="ARBA00023136"/>
    </source>
</evidence>
<dbReference type="GO" id="GO:0009055">
    <property type="term" value="F:electron transfer activity"/>
    <property type="evidence" value="ECO:0007669"/>
    <property type="project" value="InterPro"/>
</dbReference>
<organism evidence="14 15">
    <name type="scientific">Brevundimonas vesicularis</name>
    <name type="common">Pseudomonas vesicularis</name>
    <dbReference type="NCBI Taxonomy" id="41276"/>
    <lineage>
        <taxon>Bacteria</taxon>
        <taxon>Pseudomonadati</taxon>
        <taxon>Pseudomonadota</taxon>
        <taxon>Alphaproteobacteria</taxon>
        <taxon>Caulobacterales</taxon>
        <taxon>Caulobacteraceae</taxon>
        <taxon>Brevundimonas</taxon>
    </lineage>
</organism>
<dbReference type="InterPro" id="IPR000701">
    <property type="entry name" value="SuccDH_FuR_B_TM-su"/>
</dbReference>
<dbReference type="InterPro" id="IPR014314">
    <property type="entry name" value="Succ_DH_cytb556"/>
</dbReference>
<dbReference type="SUPFAM" id="SSF81343">
    <property type="entry name" value="Fumarate reductase respiratory complex transmembrane subunits"/>
    <property type="match status" value="1"/>
</dbReference>
<evidence type="ECO:0000256" key="7">
    <source>
        <dbReference type="ARBA" id="ARBA00022692"/>
    </source>
</evidence>
<evidence type="ECO:0000313" key="14">
    <source>
        <dbReference type="EMBL" id="SPU55031.1"/>
    </source>
</evidence>
<comment type="cofactor">
    <cofactor evidence="1">
        <name>heme</name>
        <dbReference type="ChEBI" id="CHEBI:30413"/>
    </cofactor>
</comment>
<comment type="subunit">
    <text evidence="12">Part of an enzyme complex containing four subunits: a flavoprotein, an iron-sulfur protein, plus two membrane-anchoring proteins, SdhC and SdhD. The complex can form homotrimers.</text>
</comment>
<evidence type="ECO:0000256" key="12">
    <source>
        <dbReference type="ARBA" id="ARBA00025912"/>
    </source>
</evidence>
<dbReference type="PANTHER" id="PTHR10978:SF5">
    <property type="entry name" value="SUCCINATE DEHYDROGENASE CYTOCHROME B560 SUBUNIT, MITOCHONDRIAL"/>
    <property type="match status" value="1"/>
</dbReference>
<sequence>MNQPNPTPGGASSDRTGRFVTQPNGHIAPLSPHMGVWRWHVTMTASILFRATIIAATVGVLFVLAWLGALALGPEAFQSALDLAGSPLGLLVFFGLTVVLFSFILNGARHTYNDTGNGLTVKSATALSNIAVWGPIPLAVLFWVVLFATGRVSL</sequence>
<keyword evidence="10" id="KW-0408">Iron</keyword>
<dbReference type="Pfam" id="PF01127">
    <property type="entry name" value="Sdh_cyt"/>
    <property type="match status" value="1"/>
</dbReference>
<proteinExistence type="inferred from homology"/>
<keyword evidence="11 13" id="KW-0472">Membrane</keyword>
<comment type="subcellular location">
    <subcellularLocation>
        <location evidence="3">Membrane</location>
    </subcellularLocation>
</comment>
<gene>
    <name evidence="14" type="ORF">NCTC11166_02425</name>
</gene>
<evidence type="ECO:0000256" key="5">
    <source>
        <dbReference type="ARBA" id="ARBA00020076"/>
    </source>
</evidence>
<dbReference type="Proteomes" id="UP000251186">
    <property type="component" value="Unassembled WGS sequence"/>
</dbReference>
<evidence type="ECO:0000256" key="9">
    <source>
        <dbReference type="ARBA" id="ARBA00022989"/>
    </source>
</evidence>
<evidence type="ECO:0000256" key="3">
    <source>
        <dbReference type="ARBA" id="ARBA00004370"/>
    </source>
</evidence>
<comment type="similarity">
    <text evidence="4">Belongs to the cytochrome b560 family.</text>
</comment>
<name>A0A2X1CLB3_BREVE</name>
<evidence type="ECO:0000256" key="10">
    <source>
        <dbReference type="ARBA" id="ARBA00023004"/>
    </source>
</evidence>
<dbReference type="EMBL" id="UAQP01000014">
    <property type="protein sequence ID" value="SPU55031.1"/>
    <property type="molecule type" value="Genomic_DNA"/>
</dbReference>